<accession>C1EIU1</accession>
<feature type="compositionally biased region" description="Gly residues" evidence="1">
    <location>
        <begin position="8"/>
        <end position="21"/>
    </location>
</feature>
<dbReference type="InterPro" id="IPR001660">
    <property type="entry name" value="SAM"/>
</dbReference>
<sequence>MDLARGSSGEGDGASGAGVGGKPRVKPPSQVQCPNCGHWKHPRSLSCKEPGCGCDCAKHQRGIRKKRQFAQIASSDGQWDGTVQRRLIHQVNDPPPGFGTSILEITHETTTTNPAKHDPPPRLTRAHSPSQIHSQIKFASELMAKSGVVYGLWTAYKDRDGKVKTSSWGSESWVEKELCGKSGIVDVLWRTKATHFLAGDDHPLVGVDAYAPVNDALERYGLSHLAKTFKKNRVDAAAFVNLDEDALARLGVDAVGDRAKLLDAARRMASAAASAGTRGGGGQGGTDDGDDPLGGFPSE</sequence>
<dbReference type="AlphaFoldDB" id="C1EIU1"/>
<proteinExistence type="predicted"/>
<evidence type="ECO:0000313" key="3">
    <source>
        <dbReference type="EMBL" id="ACO67917.1"/>
    </source>
</evidence>
<dbReference type="PROSITE" id="PS50105">
    <property type="entry name" value="SAM_DOMAIN"/>
    <property type="match status" value="1"/>
</dbReference>
<dbReference type="EMBL" id="CP001334">
    <property type="protein sequence ID" value="ACO67917.1"/>
    <property type="molecule type" value="Genomic_DNA"/>
</dbReference>
<reference evidence="3 4" key="1">
    <citation type="journal article" date="2009" name="Science">
        <title>Green evolution and dynamic adaptations revealed by genomes of the marine picoeukaryotes Micromonas.</title>
        <authorList>
            <person name="Worden A.Z."/>
            <person name="Lee J.H."/>
            <person name="Mock T."/>
            <person name="Rouze P."/>
            <person name="Simmons M.P."/>
            <person name="Aerts A.L."/>
            <person name="Allen A.E."/>
            <person name="Cuvelier M.L."/>
            <person name="Derelle E."/>
            <person name="Everett M.V."/>
            <person name="Foulon E."/>
            <person name="Grimwood J."/>
            <person name="Gundlach H."/>
            <person name="Henrissat B."/>
            <person name="Napoli C."/>
            <person name="McDonald S.M."/>
            <person name="Parker M.S."/>
            <person name="Rombauts S."/>
            <person name="Salamov A."/>
            <person name="Von Dassow P."/>
            <person name="Badger J.H."/>
            <person name="Coutinho P.M."/>
            <person name="Demir E."/>
            <person name="Dubchak I."/>
            <person name="Gentemann C."/>
            <person name="Eikrem W."/>
            <person name="Gready J.E."/>
            <person name="John U."/>
            <person name="Lanier W."/>
            <person name="Lindquist E.A."/>
            <person name="Lucas S."/>
            <person name="Mayer K.F."/>
            <person name="Moreau H."/>
            <person name="Not F."/>
            <person name="Otillar R."/>
            <person name="Panaud O."/>
            <person name="Pangilinan J."/>
            <person name="Paulsen I."/>
            <person name="Piegu B."/>
            <person name="Poliakov A."/>
            <person name="Robbens S."/>
            <person name="Schmutz J."/>
            <person name="Toulza E."/>
            <person name="Wyss T."/>
            <person name="Zelensky A."/>
            <person name="Zhou K."/>
            <person name="Armbrust E.V."/>
            <person name="Bhattacharya D."/>
            <person name="Goodenough U.W."/>
            <person name="Van de Peer Y."/>
            <person name="Grigoriev I.V."/>
        </authorList>
    </citation>
    <scope>NUCLEOTIDE SEQUENCE [LARGE SCALE GENOMIC DNA]</scope>
    <source>
        <strain evidence="4">RCC299 / NOUM17</strain>
    </source>
</reference>
<dbReference type="GeneID" id="8249749"/>
<dbReference type="Pfam" id="PF00536">
    <property type="entry name" value="SAM_1"/>
    <property type="match status" value="1"/>
</dbReference>
<dbReference type="InParanoid" id="C1EIU1"/>
<dbReference type="CDD" id="cd09487">
    <property type="entry name" value="SAM_superfamily"/>
    <property type="match status" value="1"/>
</dbReference>
<evidence type="ECO:0000256" key="1">
    <source>
        <dbReference type="SAM" id="MobiDB-lite"/>
    </source>
</evidence>
<feature type="domain" description="SAM" evidence="2">
    <location>
        <begin position="208"/>
        <end position="271"/>
    </location>
</feature>
<feature type="region of interest" description="Disordered" evidence="1">
    <location>
        <begin position="272"/>
        <end position="299"/>
    </location>
</feature>
<gene>
    <name evidence="3" type="ORF">MICPUN_64700</name>
</gene>
<evidence type="ECO:0000259" key="2">
    <source>
        <dbReference type="PROSITE" id="PS50105"/>
    </source>
</evidence>
<dbReference type="SUPFAM" id="SSF47769">
    <property type="entry name" value="SAM/Pointed domain"/>
    <property type="match status" value="1"/>
</dbReference>
<keyword evidence="4" id="KW-1185">Reference proteome</keyword>
<dbReference type="Proteomes" id="UP000002009">
    <property type="component" value="Chromosome 16"/>
</dbReference>
<evidence type="ECO:0000313" key="4">
    <source>
        <dbReference type="Proteomes" id="UP000002009"/>
    </source>
</evidence>
<dbReference type="Gene3D" id="1.10.150.50">
    <property type="entry name" value="Transcription Factor, Ets-1"/>
    <property type="match status" value="1"/>
</dbReference>
<dbReference type="RefSeq" id="XP_002506659.1">
    <property type="nucleotide sequence ID" value="XM_002506613.1"/>
</dbReference>
<dbReference type="InterPro" id="IPR013761">
    <property type="entry name" value="SAM/pointed_sf"/>
</dbReference>
<dbReference type="KEGG" id="mis:MICPUN_64700"/>
<feature type="region of interest" description="Disordered" evidence="1">
    <location>
        <begin position="1"/>
        <end position="30"/>
    </location>
</feature>
<name>C1EIU1_MICCC</name>
<feature type="compositionally biased region" description="Gly residues" evidence="1">
    <location>
        <begin position="277"/>
        <end position="286"/>
    </location>
</feature>
<protein>
    <recommendedName>
        <fullName evidence="2">SAM domain-containing protein</fullName>
    </recommendedName>
</protein>
<dbReference type="SMART" id="SM00454">
    <property type="entry name" value="SAM"/>
    <property type="match status" value="1"/>
</dbReference>
<organism evidence="3 4">
    <name type="scientific">Micromonas commoda (strain RCC299 / NOUM17 / CCMP2709)</name>
    <name type="common">Picoplanktonic green alga</name>
    <dbReference type="NCBI Taxonomy" id="296587"/>
    <lineage>
        <taxon>Eukaryota</taxon>
        <taxon>Viridiplantae</taxon>
        <taxon>Chlorophyta</taxon>
        <taxon>Mamiellophyceae</taxon>
        <taxon>Mamiellales</taxon>
        <taxon>Mamiellaceae</taxon>
        <taxon>Micromonas</taxon>
    </lineage>
</organism>